<dbReference type="SMART" id="SM00066">
    <property type="entry name" value="GAL4"/>
    <property type="match status" value="1"/>
</dbReference>
<dbReference type="Pfam" id="PF00172">
    <property type="entry name" value="Zn_clus"/>
    <property type="match status" value="1"/>
</dbReference>
<reference evidence="9 10" key="1">
    <citation type="submission" date="2019-09" db="EMBL/GenBank/DDBJ databases">
        <title>Draft genome of the ectomycorrhizal ascomycete Sphaerosporella brunnea.</title>
        <authorList>
            <consortium name="DOE Joint Genome Institute"/>
            <person name="Benucci G.M."/>
            <person name="Marozzi G."/>
            <person name="Antonielli L."/>
            <person name="Sanchez S."/>
            <person name="Marco P."/>
            <person name="Wang X."/>
            <person name="Falini L.B."/>
            <person name="Barry K."/>
            <person name="Haridas S."/>
            <person name="Lipzen A."/>
            <person name="Labutti K."/>
            <person name="Grigoriev I.V."/>
            <person name="Murat C."/>
            <person name="Martin F."/>
            <person name="Albertini E."/>
            <person name="Donnini D."/>
            <person name="Bonito G."/>
        </authorList>
    </citation>
    <scope>NUCLEOTIDE SEQUENCE [LARGE SCALE GENOMIC DNA]</scope>
    <source>
        <strain evidence="9 10">Sb_GMNB300</strain>
    </source>
</reference>
<dbReference type="PROSITE" id="PS00463">
    <property type="entry name" value="ZN2_CY6_FUNGAL_1"/>
    <property type="match status" value="1"/>
</dbReference>
<feature type="compositionally biased region" description="Low complexity" evidence="7">
    <location>
        <begin position="113"/>
        <end position="124"/>
    </location>
</feature>
<organism evidence="9 10">
    <name type="scientific">Sphaerosporella brunnea</name>
    <dbReference type="NCBI Taxonomy" id="1250544"/>
    <lineage>
        <taxon>Eukaryota</taxon>
        <taxon>Fungi</taxon>
        <taxon>Dikarya</taxon>
        <taxon>Ascomycota</taxon>
        <taxon>Pezizomycotina</taxon>
        <taxon>Pezizomycetes</taxon>
        <taxon>Pezizales</taxon>
        <taxon>Pyronemataceae</taxon>
        <taxon>Sphaerosporella</taxon>
    </lineage>
</organism>
<dbReference type="GO" id="GO:0045944">
    <property type="term" value="P:positive regulation of transcription by RNA polymerase II"/>
    <property type="evidence" value="ECO:0007669"/>
    <property type="project" value="TreeGrafter"/>
</dbReference>
<dbReference type="Proteomes" id="UP000326924">
    <property type="component" value="Unassembled WGS sequence"/>
</dbReference>
<keyword evidence="2" id="KW-0479">Metal-binding</keyword>
<feature type="compositionally biased region" description="Low complexity" evidence="7">
    <location>
        <begin position="194"/>
        <end position="204"/>
    </location>
</feature>
<feature type="region of interest" description="Disordered" evidence="7">
    <location>
        <begin position="1"/>
        <end position="33"/>
    </location>
</feature>
<evidence type="ECO:0000256" key="6">
    <source>
        <dbReference type="ARBA" id="ARBA00023242"/>
    </source>
</evidence>
<evidence type="ECO:0000259" key="8">
    <source>
        <dbReference type="PROSITE" id="PS50048"/>
    </source>
</evidence>
<dbReference type="InterPro" id="IPR001138">
    <property type="entry name" value="Zn2Cys6_DnaBD"/>
</dbReference>
<keyword evidence="5" id="KW-0804">Transcription</keyword>
<dbReference type="EMBL" id="VXIS01000053">
    <property type="protein sequence ID" value="KAA8909873.1"/>
    <property type="molecule type" value="Genomic_DNA"/>
</dbReference>
<evidence type="ECO:0000256" key="7">
    <source>
        <dbReference type="SAM" id="MobiDB-lite"/>
    </source>
</evidence>
<dbReference type="Pfam" id="PF08493">
    <property type="entry name" value="AflR"/>
    <property type="match status" value="1"/>
</dbReference>
<dbReference type="PANTHER" id="PTHR47540">
    <property type="entry name" value="THIAMINE REPRESSIBLE GENES REGULATORY PROTEIN THI5"/>
    <property type="match status" value="1"/>
</dbReference>
<feature type="compositionally biased region" description="Polar residues" evidence="7">
    <location>
        <begin position="87"/>
        <end position="107"/>
    </location>
</feature>
<sequence>MFATLHYGPNNKEPVYVERTNHPPVQGQGHQHSACDNCRAKKLKCTGQKNRCERCQSKGIACTFTSAGSKGGAKRRRVSRPPPPGDDSTSNGNGSTSAENSSAGSTPHRTKMSSTTTTTAASNTDFFDPSPDSATFEELLHTPPMDGGNGPLGDDYFTELPLFSDTDEFLARFLNDLDQEPMNEQFCPRPRSDTSTSTTSSSTSHFPLPSPPATVSPPAGLVGSHPDNQLSPADSMMHKSESLCFQMLPSPTPSGCVCLQKAVDILEELETAASECGNNQMDNSCVDQVLSTHKRALVQCSSMLCCESCSLRSAVVMTLIAVCEKMLNAFERVSRNYQLQNDNSQNTPPSISEDAVSLAMLSARQGMEFAGYLGKYKVDTDKEWRSLISVLVLLQLKELGTLLGKLKTVATQLNWETHLTMVVSFDRRLREAISSLHCLGLSGSS</sequence>
<evidence type="ECO:0000313" key="10">
    <source>
        <dbReference type="Proteomes" id="UP000326924"/>
    </source>
</evidence>
<dbReference type="GO" id="GO:0008270">
    <property type="term" value="F:zinc ion binding"/>
    <property type="evidence" value="ECO:0007669"/>
    <property type="project" value="InterPro"/>
</dbReference>
<dbReference type="GO" id="GO:0045122">
    <property type="term" value="P:aflatoxin biosynthetic process"/>
    <property type="evidence" value="ECO:0007669"/>
    <property type="project" value="InterPro"/>
</dbReference>
<dbReference type="CDD" id="cd00067">
    <property type="entry name" value="GAL4"/>
    <property type="match status" value="1"/>
</dbReference>
<evidence type="ECO:0000256" key="1">
    <source>
        <dbReference type="ARBA" id="ARBA00004123"/>
    </source>
</evidence>
<dbReference type="Gene3D" id="4.10.240.10">
    <property type="entry name" value="Zn(2)-C6 fungal-type DNA-binding domain"/>
    <property type="match status" value="1"/>
</dbReference>
<dbReference type="GO" id="GO:0043565">
    <property type="term" value="F:sequence-specific DNA binding"/>
    <property type="evidence" value="ECO:0007669"/>
    <property type="project" value="TreeGrafter"/>
</dbReference>
<keyword evidence="6" id="KW-0539">Nucleus</keyword>
<evidence type="ECO:0000256" key="4">
    <source>
        <dbReference type="ARBA" id="ARBA00023125"/>
    </source>
</evidence>
<gene>
    <name evidence="9" type="ORF">FN846DRAFT_587829</name>
</gene>
<dbReference type="PANTHER" id="PTHR47540:SF2">
    <property type="entry name" value="ZN(II)2CYS6 TRANSCRIPTION FACTOR (EUROFUNG)"/>
    <property type="match status" value="1"/>
</dbReference>
<dbReference type="InterPro" id="IPR036864">
    <property type="entry name" value="Zn2-C6_fun-type_DNA-bd_sf"/>
</dbReference>
<comment type="subcellular location">
    <subcellularLocation>
        <location evidence="1">Nucleus</location>
    </subcellularLocation>
</comment>
<dbReference type="PROSITE" id="PS50048">
    <property type="entry name" value="ZN2_CY6_FUNGAL_2"/>
    <property type="match status" value="1"/>
</dbReference>
<dbReference type="SUPFAM" id="SSF57701">
    <property type="entry name" value="Zn2/Cys6 DNA-binding domain"/>
    <property type="match status" value="1"/>
</dbReference>
<name>A0A5J5F1Y4_9PEZI</name>
<dbReference type="InterPro" id="IPR051711">
    <property type="entry name" value="Stress_Response_Reg"/>
</dbReference>
<evidence type="ECO:0000313" key="9">
    <source>
        <dbReference type="EMBL" id="KAA8909873.1"/>
    </source>
</evidence>
<comment type="caution">
    <text evidence="9">The sequence shown here is derived from an EMBL/GenBank/DDBJ whole genome shotgun (WGS) entry which is preliminary data.</text>
</comment>
<dbReference type="GO" id="GO:0000981">
    <property type="term" value="F:DNA-binding transcription factor activity, RNA polymerase II-specific"/>
    <property type="evidence" value="ECO:0007669"/>
    <property type="project" value="InterPro"/>
</dbReference>
<proteinExistence type="predicted"/>
<dbReference type="InterPro" id="IPR013700">
    <property type="entry name" value="AflR"/>
</dbReference>
<feature type="domain" description="Zn(2)-C6 fungal-type" evidence="8">
    <location>
        <begin position="34"/>
        <end position="64"/>
    </location>
</feature>
<accession>A0A5J5F1Y4</accession>
<feature type="region of interest" description="Disordered" evidence="7">
    <location>
        <begin position="181"/>
        <end position="233"/>
    </location>
</feature>
<keyword evidence="10" id="KW-1185">Reference proteome</keyword>
<dbReference type="GO" id="GO:0005634">
    <property type="term" value="C:nucleus"/>
    <property type="evidence" value="ECO:0007669"/>
    <property type="project" value="UniProtKB-SubCell"/>
</dbReference>
<protein>
    <recommendedName>
        <fullName evidence="8">Zn(2)-C6 fungal-type domain-containing protein</fullName>
    </recommendedName>
</protein>
<dbReference type="AlphaFoldDB" id="A0A5J5F1Y4"/>
<keyword evidence="3" id="KW-0805">Transcription regulation</keyword>
<feature type="region of interest" description="Disordered" evidence="7">
    <location>
        <begin position="66"/>
        <end position="151"/>
    </location>
</feature>
<evidence type="ECO:0000256" key="3">
    <source>
        <dbReference type="ARBA" id="ARBA00023015"/>
    </source>
</evidence>
<dbReference type="OrthoDB" id="2740448at2759"/>
<evidence type="ECO:0000256" key="2">
    <source>
        <dbReference type="ARBA" id="ARBA00022723"/>
    </source>
</evidence>
<keyword evidence="4" id="KW-0238">DNA-binding</keyword>
<evidence type="ECO:0000256" key="5">
    <source>
        <dbReference type="ARBA" id="ARBA00023163"/>
    </source>
</evidence>
<dbReference type="InParanoid" id="A0A5J5F1Y4"/>